<name>Q2L2U5_BORA1</name>
<sequence length="382" mass="36593">MAKIFNRPFAVTGDREDLPVSDQPDGKASWDAGWTPDYELPSDNPNSRPVGRQEMNGVLHGVTEALGELQLFGFAKWQAVVGGWPLGAMAYHGGAVYKSTDGANTTQPGSPGAKWELAFWHSAALTGNPTAPTQAPGNVSTRIATTEFVAQELTRAIKDIPGVVRRVYTASATWKKPAGLKSALVQVQGGGGGGGGTISTTATNRAVIGAGGGAGGYVEALISADALPAEVLVTHGASGAGGAVSGAGAAGGASSFGSILTASGGGGGGAGQVQQAAVTRGLAAGGVAGATSASASGALSYGGGSGGIGFSFAAAGAGISGNGGSSHLGVGAPSVAEGSPGLNASGYGAGGSGGCSGSPSGSDSGRPGGSGSPGIVIVTEYY</sequence>
<keyword evidence="4" id="KW-1185">Reference proteome</keyword>
<dbReference type="HOGENOM" id="CLU_722927_0_0_4"/>
<evidence type="ECO:0000256" key="1">
    <source>
        <dbReference type="SAM" id="MobiDB-lite"/>
    </source>
</evidence>
<reference evidence="3 4" key="1">
    <citation type="journal article" date="2006" name="J. Bacteriol.">
        <title>Comparison of the genome sequence of the poultry pathogen Bordetella avium with those of B. bronchiseptica, B. pertussis, and B. parapertussis reveals extensive diversity in surface structures associated with host interaction.</title>
        <authorList>
            <person name="Sebaihia M."/>
            <person name="Preston A."/>
            <person name="Maskell D.J."/>
            <person name="Kuzmiak H."/>
            <person name="Connell T.D."/>
            <person name="King N.D."/>
            <person name="Orndorff P.E."/>
            <person name="Miyamoto D.M."/>
            <person name="Thomson N.R."/>
            <person name="Harris D."/>
            <person name="Goble A."/>
            <person name="Lord A."/>
            <person name="Murphy L."/>
            <person name="Quail M.A."/>
            <person name="Rutter S."/>
            <person name="Squares R."/>
            <person name="Squares S."/>
            <person name="Woodward J."/>
            <person name="Parkhill J."/>
            <person name="Temple L.M."/>
        </authorList>
    </citation>
    <scope>NUCLEOTIDE SEQUENCE [LARGE SCALE GENOMIC DNA]</scope>
    <source>
        <strain evidence="3 4">197N</strain>
    </source>
</reference>
<feature type="region of interest" description="Disordered" evidence="1">
    <location>
        <begin position="1"/>
        <end position="52"/>
    </location>
</feature>
<gene>
    <name evidence="3" type="ordered locus">BAV1337</name>
</gene>
<feature type="domain" description="Glycine-rich" evidence="2">
    <location>
        <begin position="171"/>
        <end position="379"/>
    </location>
</feature>
<proteinExistence type="predicted"/>
<accession>Q2L2U5</accession>
<evidence type="ECO:0000313" key="3">
    <source>
        <dbReference type="EMBL" id="CAJ48944.1"/>
    </source>
</evidence>
<evidence type="ECO:0000313" key="4">
    <source>
        <dbReference type="Proteomes" id="UP000001977"/>
    </source>
</evidence>
<dbReference type="AlphaFoldDB" id="Q2L2U5"/>
<feature type="region of interest" description="Disordered" evidence="1">
    <location>
        <begin position="353"/>
        <end position="373"/>
    </location>
</feature>
<dbReference type="InterPro" id="IPR049304">
    <property type="entry name" value="Gly_rich_dom"/>
</dbReference>
<dbReference type="Pfam" id="PF21722">
    <property type="entry name" value="Gly_rich_2"/>
    <property type="match status" value="1"/>
</dbReference>
<dbReference type="Proteomes" id="UP000001977">
    <property type="component" value="Chromosome"/>
</dbReference>
<dbReference type="KEGG" id="bav:BAV1337"/>
<dbReference type="eggNOG" id="COG4675">
    <property type="taxonomic scope" value="Bacteria"/>
</dbReference>
<protein>
    <submittedName>
        <fullName evidence="3">Phage tail fiber protein</fullName>
    </submittedName>
</protein>
<evidence type="ECO:0000259" key="2">
    <source>
        <dbReference type="Pfam" id="PF21722"/>
    </source>
</evidence>
<dbReference type="STRING" id="360910.BAV1337"/>
<dbReference type="EMBL" id="AM167904">
    <property type="protein sequence ID" value="CAJ48944.1"/>
    <property type="molecule type" value="Genomic_DNA"/>
</dbReference>
<organism evidence="3 4">
    <name type="scientific">Bordetella avium (strain 197N)</name>
    <dbReference type="NCBI Taxonomy" id="360910"/>
    <lineage>
        <taxon>Bacteria</taxon>
        <taxon>Pseudomonadati</taxon>
        <taxon>Pseudomonadota</taxon>
        <taxon>Betaproteobacteria</taxon>
        <taxon>Burkholderiales</taxon>
        <taxon>Alcaligenaceae</taxon>
        <taxon>Bordetella</taxon>
    </lineage>
</organism>